<dbReference type="EMBL" id="CAEZTX010000057">
    <property type="protein sequence ID" value="CAB4583454.1"/>
    <property type="molecule type" value="Genomic_DNA"/>
</dbReference>
<gene>
    <name evidence="1" type="ORF">UFOPK1755_00670</name>
</gene>
<dbReference type="Gene3D" id="3.30.70.100">
    <property type="match status" value="1"/>
</dbReference>
<accession>A0A6J6F993</accession>
<dbReference type="AlphaFoldDB" id="A0A6J6F993"/>
<name>A0A6J6F993_9ZZZZ</name>
<organism evidence="1">
    <name type="scientific">freshwater metagenome</name>
    <dbReference type="NCBI Taxonomy" id="449393"/>
    <lineage>
        <taxon>unclassified sequences</taxon>
        <taxon>metagenomes</taxon>
        <taxon>ecological metagenomes</taxon>
    </lineage>
</organism>
<sequence length="103" mass="11377">MARAFEITVWKPHVGKRSQFLKSWAEVAAIFKDNGVSEILILNGHAGKDVGHIVIIQTFKSLTDNGIVNDAIGESAAMKAWMEKNKDMDSATMISHDLYSEEA</sequence>
<evidence type="ECO:0000313" key="1">
    <source>
        <dbReference type="EMBL" id="CAB4583454.1"/>
    </source>
</evidence>
<proteinExistence type="predicted"/>
<reference evidence="1" key="1">
    <citation type="submission" date="2020-05" db="EMBL/GenBank/DDBJ databases">
        <authorList>
            <person name="Chiriac C."/>
            <person name="Salcher M."/>
            <person name="Ghai R."/>
            <person name="Kavagutti S V."/>
        </authorList>
    </citation>
    <scope>NUCLEOTIDE SEQUENCE</scope>
</reference>
<protein>
    <submittedName>
        <fullName evidence="1">Unannotated protein</fullName>
    </submittedName>
</protein>